<evidence type="ECO:0000313" key="5">
    <source>
        <dbReference type="EMBL" id="SMF07044.1"/>
    </source>
</evidence>
<sequence>MMHDMPHKSLTARTCDLLREAIVRARYAPGQKLRIDQIGRELSASSGAVREALSRLTAEGLVIAEPQKGFVVSPISRRDLQELTEVRIAVECRCLAESIAQGDVDWEARVVAVRHRLAAIKGSARRPDAPEVRRWHATHLEFHDALASACPNRWWGRLRSQLFTQSERYRRLSGPFDETGRDVEAEHNAIADAALARDVEAATAALTVHLSRTTEILLNSRILFVDVPPAPDSGGAAD</sequence>
<dbReference type="SMART" id="SM00345">
    <property type="entry name" value="HTH_GNTR"/>
    <property type="match status" value="1"/>
</dbReference>
<keyword evidence="3" id="KW-0804">Transcription</keyword>
<dbReference type="InterPro" id="IPR036390">
    <property type="entry name" value="WH_DNA-bd_sf"/>
</dbReference>
<gene>
    <name evidence="5" type="ORF">SAMN05428998_10429</name>
</gene>
<dbReference type="AlphaFoldDB" id="A0A1Y6BEC5"/>
<accession>A0A1Y6BEC5</accession>
<organism evidence="5 6">
    <name type="scientific">Tistlia consotensis USBA 355</name>
    <dbReference type="NCBI Taxonomy" id="560819"/>
    <lineage>
        <taxon>Bacteria</taxon>
        <taxon>Pseudomonadati</taxon>
        <taxon>Pseudomonadota</taxon>
        <taxon>Alphaproteobacteria</taxon>
        <taxon>Rhodospirillales</taxon>
        <taxon>Rhodovibrionaceae</taxon>
        <taxon>Tistlia</taxon>
    </lineage>
</organism>
<evidence type="ECO:0000256" key="2">
    <source>
        <dbReference type="ARBA" id="ARBA00023125"/>
    </source>
</evidence>
<dbReference type="PANTHER" id="PTHR43537">
    <property type="entry name" value="TRANSCRIPTIONAL REGULATOR, GNTR FAMILY"/>
    <property type="match status" value="1"/>
</dbReference>
<dbReference type="GO" id="GO:0003700">
    <property type="term" value="F:DNA-binding transcription factor activity"/>
    <property type="evidence" value="ECO:0007669"/>
    <property type="project" value="InterPro"/>
</dbReference>
<dbReference type="Pfam" id="PF00392">
    <property type="entry name" value="GntR"/>
    <property type="match status" value="1"/>
</dbReference>
<keyword evidence="6" id="KW-1185">Reference proteome</keyword>
<dbReference type="InterPro" id="IPR008920">
    <property type="entry name" value="TF_FadR/GntR_C"/>
</dbReference>
<evidence type="ECO:0000256" key="1">
    <source>
        <dbReference type="ARBA" id="ARBA00023015"/>
    </source>
</evidence>
<name>A0A1Y6BEC5_9PROT</name>
<dbReference type="PANTHER" id="PTHR43537:SF20">
    <property type="entry name" value="HTH-TYPE TRANSCRIPTIONAL REPRESSOR GLAR"/>
    <property type="match status" value="1"/>
</dbReference>
<evidence type="ECO:0000256" key="3">
    <source>
        <dbReference type="ARBA" id="ARBA00023163"/>
    </source>
</evidence>
<proteinExistence type="predicted"/>
<protein>
    <submittedName>
        <fullName evidence="5">Transcriptional regulator, GntR family</fullName>
    </submittedName>
</protein>
<dbReference type="Gene3D" id="1.20.120.530">
    <property type="entry name" value="GntR ligand-binding domain-like"/>
    <property type="match status" value="1"/>
</dbReference>
<dbReference type="STRING" id="560819.SAMN05428998_10429"/>
<dbReference type="SUPFAM" id="SSF48008">
    <property type="entry name" value="GntR ligand-binding domain-like"/>
    <property type="match status" value="1"/>
</dbReference>
<evidence type="ECO:0000259" key="4">
    <source>
        <dbReference type="PROSITE" id="PS50949"/>
    </source>
</evidence>
<keyword evidence="1" id="KW-0805">Transcription regulation</keyword>
<evidence type="ECO:0000313" key="6">
    <source>
        <dbReference type="Proteomes" id="UP000192917"/>
    </source>
</evidence>
<dbReference type="SMART" id="SM00895">
    <property type="entry name" value="FCD"/>
    <property type="match status" value="1"/>
</dbReference>
<reference evidence="5 6" key="1">
    <citation type="submission" date="2017-04" db="EMBL/GenBank/DDBJ databases">
        <authorList>
            <person name="Afonso C.L."/>
            <person name="Miller P.J."/>
            <person name="Scott M.A."/>
            <person name="Spackman E."/>
            <person name="Goraichik I."/>
            <person name="Dimitrov K.M."/>
            <person name="Suarez D.L."/>
            <person name="Swayne D.E."/>
        </authorList>
    </citation>
    <scope>NUCLEOTIDE SEQUENCE [LARGE SCALE GENOMIC DNA]</scope>
    <source>
        <strain evidence="5 6">USBA 355</strain>
    </source>
</reference>
<dbReference type="Gene3D" id="1.10.10.10">
    <property type="entry name" value="Winged helix-like DNA-binding domain superfamily/Winged helix DNA-binding domain"/>
    <property type="match status" value="1"/>
</dbReference>
<keyword evidence="2" id="KW-0238">DNA-binding</keyword>
<dbReference type="InterPro" id="IPR011711">
    <property type="entry name" value="GntR_C"/>
</dbReference>
<dbReference type="Proteomes" id="UP000192917">
    <property type="component" value="Unassembled WGS sequence"/>
</dbReference>
<dbReference type="EMBL" id="FWZX01000004">
    <property type="protein sequence ID" value="SMF07044.1"/>
    <property type="molecule type" value="Genomic_DNA"/>
</dbReference>
<dbReference type="GO" id="GO:0003677">
    <property type="term" value="F:DNA binding"/>
    <property type="evidence" value="ECO:0007669"/>
    <property type="project" value="UniProtKB-KW"/>
</dbReference>
<dbReference type="SUPFAM" id="SSF46785">
    <property type="entry name" value="Winged helix' DNA-binding domain"/>
    <property type="match status" value="1"/>
</dbReference>
<dbReference type="InterPro" id="IPR000524">
    <property type="entry name" value="Tscrpt_reg_HTH_GntR"/>
</dbReference>
<dbReference type="Pfam" id="PF07729">
    <property type="entry name" value="FCD"/>
    <property type="match status" value="1"/>
</dbReference>
<feature type="domain" description="HTH gntR-type" evidence="4">
    <location>
        <begin position="8"/>
        <end position="75"/>
    </location>
</feature>
<dbReference type="InterPro" id="IPR036388">
    <property type="entry name" value="WH-like_DNA-bd_sf"/>
</dbReference>
<dbReference type="PROSITE" id="PS50949">
    <property type="entry name" value="HTH_GNTR"/>
    <property type="match status" value="1"/>
</dbReference>